<sequence>MSPSAIHSTRPSQVEEVELELQHEVQNLAEHLEKGVAVTNVNAQKPVKRRTTFSIAPEHMKLAQQSFRPPVTVVTDKKSFLGDIQADSYVRRDSAIDLDDDDEVLTPPPVKADTDYTPHEINAKDYMDKVLRGKIKFSPVKKREPLHMQDVRRRVAEKAAKMPDDGVLVVKTNTDQVASLVLPQELKTVADRDNDQAQVPRIEITRDEDVVVCIIGVGYVGKELLEGFGRVFTSIGFDVSQNRLDFIAPEFADFEKVTLTSDVAQLAKGTHYLIAVPTNLHKDHSVNATHLLSAISMVATYARPGATVVIESSVSVGMTRAFLSQYAGTLKCGMSPERVDPGRASPTLIEIPKVISGLDQESLVAIHDVYSKVFQKVVPVSKPEVAEMTKLYENCYRMVNIAYVNEIADACKKHGIEANEVIDAAATKPFGFQPFRPGLGVGGHCIPVNPYYLFVNNELPVLEFASTRMWARPARLAQDLYNDTLAARKAFSSEKADDGPLRVLVIGVGFKPGQNVISCSPGLAYAQAMNDIGSKDLSFYDPLVPQSDVPWMRRLKQQEFTSEQLSRSFDIIAVCMKQTGVDWTQLERLEGCVVKYY</sequence>
<organism evidence="4 5">
    <name type="scientific">Coniochaeta pulveracea</name>
    <dbReference type="NCBI Taxonomy" id="177199"/>
    <lineage>
        <taxon>Eukaryota</taxon>
        <taxon>Fungi</taxon>
        <taxon>Dikarya</taxon>
        <taxon>Ascomycota</taxon>
        <taxon>Pezizomycotina</taxon>
        <taxon>Sordariomycetes</taxon>
        <taxon>Sordariomycetidae</taxon>
        <taxon>Coniochaetales</taxon>
        <taxon>Coniochaetaceae</taxon>
        <taxon>Coniochaeta</taxon>
    </lineage>
</organism>
<dbReference type="InterPro" id="IPR028359">
    <property type="entry name" value="UDP_ManNAc/GlcNAc_DH"/>
</dbReference>
<dbReference type="GO" id="GO:0000271">
    <property type="term" value="P:polysaccharide biosynthetic process"/>
    <property type="evidence" value="ECO:0007669"/>
    <property type="project" value="InterPro"/>
</dbReference>
<accession>A0A420XXW5</accession>
<dbReference type="PIRSF" id="PIRSF000124">
    <property type="entry name" value="UDPglc_GDPman_dh"/>
    <property type="match status" value="1"/>
</dbReference>
<dbReference type="InterPro" id="IPR014026">
    <property type="entry name" value="UDP-Glc/GDP-Man_DH_dimer"/>
</dbReference>
<dbReference type="PANTHER" id="PTHR43491:SF2">
    <property type="entry name" value="UDP-N-ACETYL-D-MANNOSAMINE DEHYDROGENASE"/>
    <property type="match status" value="1"/>
</dbReference>
<comment type="similarity">
    <text evidence="1">Belongs to the UDP-glucose/GDP-mannose dehydrogenase family.</text>
</comment>
<dbReference type="NCBIfam" id="TIGR03026">
    <property type="entry name" value="NDP-sugDHase"/>
    <property type="match status" value="1"/>
</dbReference>
<dbReference type="GO" id="GO:0051287">
    <property type="term" value="F:NAD binding"/>
    <property type="evidence" value="ECO:0007669"/>
    <property type="project" value="InterPro"/>
</dbReference>
<dbReference type="Pfam" id="PF03721">
    <property type="entry name" value="UDPG_MGDP_dh_N"/>
    <property type="match status" value="1"/>
</dbReference>
<name>A0A420XXW5_9PEZI</name>
<dbReference type="Pfam" id="PF00984">
    <property type="entry name" value="UDPG_MGDP_dh"/>
    <property type="match status" value="1"/>
</dbReference>
<dbReference type="STRING" id="177199.A0A420XXW5"/>
<dbReference type="Proteomes" id="UP000275385">
    <property type="component" value="Unassembled WGS sequence"/>
</dbReference>
<dbReference type="SUPFAM" id="SSF51735">
    <property type="entry name" value="NAD(P)-binding Rossmann-fold domains"/>
    <property type="match status" value="1"/>
</dbReference>
<protein>
    <recommendedName>
        <fullName evidence="6">Nucleotide sugar dehydrogenase</fullName>
    </recommendedName>
</protein>
<keyword evidence="5" id="KW-1185">Reference proteome</keyword>
<dbReference type="AlphaFoldDB" id="A0A420XXW5"/>
<dbReference type="SUPFAM" id="SSF48179">
    <property type="entry name" value="6-phosphogluconate dehydrogenase C-terminal domain-like"/>
    <property type="match status" value="1"/>
</dbReference>
<dbReference type="GO" id="GO:0016628">
    <property type="term" value="F:oxidoreductase activity, acting on the CH-CH group of donors, NAD or NADP as acceptor"/>
    <property type="evidence" value="ECO:0007669"/>
    <property type="project" value="InterPro"/>
</dbReference>
<reference evidence="4 5" key="1">
    <citation type="submission" date="2018-08" db="EMBL/GenBank/DDBJ databases">
        <title>Draft genome of the lignicolous fungus Coniochaeta pulveracea.</title>
        <authorList>
            <person name="Borstlap C.J."/>
            <person name="De Witt R.N."/>
            <person name="Botha A."/>
            <person name="Volschenk H."/>
        </authorList>
    </citation>
    <scope>NUCLEOTIDE SEQUENCE [LARGE SCALE GENOMIC DNA]</scope>
    <source>
        <strain evidence="4 5">CAB683</strain>
    </source>
</reference>
<evidence type="ECO:0000259" key="2">
    <source>
        <dbReference type="Pfam" id="PF00984"/>
    </source>
</evidence>
<dbReference type="EMBL" id="QVQW01000101">
    <property type="protein sequence ID" value="RKU40504.1"/>
    <property type="molecule type" value="Genomic_DNA"/>
</dbReference>
<evidence type="ECO:0008006" key="6">
    <source>
        <dbReference type="Google" id="ProtNLM"/>
    </source>
</evidence>
<proteinExistence type="inferred from homology"/>
<dbReference type="InterPro" id="IPR036291">
    <property type="entry name" value="NAD(P)-bd_dom_sf"/>
</dbReference>
<feature type="domain" description="UDP-glucose/GDP-mannose dehydrogenase dimerisation" evidence="2">
    <location>
        <begin position="385"/>
        <end position="454"/>
    </location>
</feature>
<dbReference type="InterPro" id="IPR008927">
    <property type="entry name" value="6-PGluconate_DH-like_C_sf"/>
</dbReference>
<dbReference type="InterPro" id="IPR017476">
    <property type="entry name" value="UDP-Glc/GDP-Man"/>
</dbReference>
<dbReference type="InterPro" id="IPR001732">
    <property type="entry name" value="UDP-Glc/GDP-Man_DH_N"/>
</dbReference>
<evidence type="ECO:0000313" key="4">
    <source>
        <dbReference type="EMBL" id="RKU40504.1"/>
    </source>
</evidence>
<feature type="domain" description="UDP-glucose/GDP-mannose dehydrogenase N-terminal" evidence="3">
    <location>
        <begin position="212"/>
        <end position="364"/>
    </location>
</feature>
<evidence type="ECO:0000259" key="3">
    <source>
        <dbReference type="Pfam" id="PF03721"/>
    </source>
</evidence>
<dbReference type="OrthoDB" id="5059218at2759"/>
<dbReference type="PANTHER" id="PTHR43491">
    <property type="entry name" value="UDP-N-ACETYL-D-MANNOSAMINE DEHYDROGENASE"/>
    <property type="match status" value="1"/>
</dbReference>
<dbReference type="PIRSF" id="PIRSF500136">
    <property type="entry name" value="UDP_ManNAc_DH"/>
    <property type="match status" value="1"/>
</dbReference>
<evidence type="ECO:0000256" key="1">
    <source>
        <dbReference type="ARBA" id="ARBA00006601"/>
    </source>
</evidence>
<evidence type="ECO:0000313" key="5">
    <source>
        <dbReference type="Proteomes" id="UP000275385"/>
    </source>
</evidence>
<gene>
    <name evidence="4" type="ORF">DL546_003225</name>
</gene>
<comment type="caution">
    <text evidence="4">The sequence shown here is derived from an EMBL/GenBank/DDBJ whole genome shotgun (WGS) entry which is preliminary data.</text>
</comment>
<dbReference type="GO" id="GO:0016616">
    <property type="term" value="F:oxidoreductase activity, acting on the CH-OH group of donors, NAD or NADP as acceptor"/>
    <property type="evidence" value="ECO:0007669"/>
    <property type="project" value="InterPro"/>
</dbReference>
<dbReference type="Gene3D" id="3.40.50.720">
    <property type="entry name" value="NAD(P)-binding Rossmann-like Domain"/>
    <property type="match status" value="2"/>
</dbReference>